<dbReference type="InterPro" id="IPR043502">
    <property type="entry name" value="DNA/RNA_pol_sf"/>
</dbReference>
<dbReference type="InterPro" id="IPR001995">
    <property type="entry name" value="Peptidase_A2_cat"/>
</dbReference>
<feature type="compositionally biased region" description="Polar residues" evidence="11">
    <location>
        <begin position="212"/>
        <end position="223"/>
    </location>
</feature>
<feature type="domain" description="Peptidase A2" evidence="13">
    <location>
        <begin position="306"/>
        <end position="384"/>
    </location>
</feature>
<evidence type="ECO:0000256" key="8">
    <source>
        <dbReference type="ARBA" id="ARBA00023268"/>
    </source>
</evidence>
<dbReference type="InterPro" id="IPR021109">
    <property type="entry name" value="Peptidase_aspartic_dom_sf"/>
</dbReference>
<name>A0A498NZ93_LABRO</name>
<evidence type="ECO:0000256" key="9">
    <source>
        <dbReference type="ARBA" id="ARBA00039658"/>
    </source>
</evidence>
<dbReference type="Pfam" id="PF17919">
    <property type="entry name" value="RT_RNaseH_2"/>
    <property type="match status" value="2"/>
</dbReference>
<dbReference type="Gene3D" id="3.30.70.270">
    <property type="match status" value="4"/>
</dbReference>
<dbReference type="GO" id="GO:0004190">
    <property type="term" value="F:aspartic-type endopeptidase activity"/>
    <property type="evidence" value="ECO:0007669"/>
    <property type="project" value="InterPro"/>
</dbReference>
<comment type="caution">
    <text evidence="16">The sequence shown here is derived from an EMBL/GenBank/DDBJ whole genome shotgun (WGS) entry which is preliminary data.</text>
</comment>
<feature type="region of interest" description="Disordered" evidence="11">
    <location>
        <begin position="187"/>
        <end position="223"/>
    </location>
</feature>
<feature type="domain" description="CCHC-type" evidence="12">
    <location>
        <begin position="249"/>
        <end position="263"/>
    </location>
</feature>
<accession>A0A498NZ93</accession>
<organism evidence="16 17">
    <name type="scientific">Labeo rohita</name>
    <name type="common">Indian major carp</name>
    <name type="synonym">Cyprinus rohita</name>
    <dbReference type="NCBI Taxonomy" id="84645"/>
    <lineage>
        <taxon>Eukaryota</taxon>
        <taxon>Metazoa</taxon>
        <taxon>Chordata</taxon>
        <taxon>Craniata</taxon>
        <taxon>Vertebrata</taxon>
        <taxon>Euteleostomi</taxon>
        <taxon>Actinopterygii</taxon>
        <taxon>Neopterygii</taxon>
        <taxon>Teleostei</taxon>
        <taxon>Ostariophysi</taxon>
        <taxon>Cypriniformes</taxon>
        <taxon>Cyprinidae</taxon>
        <taxon>Labeoninae</taxon>
        <taxon>Labeonini</taxon>
        <taxon>Labeo</taxon>
    </lineage>
</organism>
<keyword evidence="10" id="KW-0863">Zinc-finger</keyword>
<dbReference type="GO" id="GO:0003676">
    <property type="term" value="F:nucleic acid binding"/>
    <property type="evidence" value="ECO:0007669"/>
    <property type="project" value="InterPro"/>
</dbReference>
<dbReference type="PROSITE" id="PS50878">
    <property type="entry name" value="RT_POL"/>
    <property type="match status" value="1"/>
</dbReference>
<dbReference type="FunFam" id="3.30.70.270:FF:000026">
    <property type="entry name" value="Transposon Ty3-G Gag-Pol polyprotein"/>
    <property type="match status" value="2"/>
</dbReference>
<dbReference type="Pfam" id="PF00665">
    <property type="entry name" value="rve"/>
    <property type="match status" value="1"/>
</dbReference>
<keyword evidence="8" id="KW-0511">Multifunctional enzyme</keyword>
<evidence type="ECO:0000256" key="11">
    <source>
        <dbReference type="SAM" id="MobiDB-lite"/>
    </source>
</evidence>
<dbReference type="EC" id="3.1.26.4" evidence="2"/>
<evidence type="ECO:0000259" key="14">
    <source>
        <dbReference type="PROSITE" id="PS50878"/>
    </source>
</evidence>
<dbReference type="PANTHER" id="PTHR37984:SF5">
    <property type="entry name" value="PROTEIN NYNRIN-LIKE"/>
    <property type="match status" value="1"/>
</dbReference>
<feature type="domain" description="Reverse transcriptase" evidence="14">
    <location>
        <begin position="450"/>
        <end position="627"/>
    </location>
</feature>
<feature type="compositionally biased region" description="Low complexity" evidence="11">
    <location>
        <begin position="1830"/>
        <end position="1845"/>
    </location>
</feature>
<dbReference type="GO" id="GO:0016779">
    <property type="term" value="F:nucleotidyltransferase activity"/>
    <property type="evidence" value="ECO:0007669"/>
    <property type="project" value="UniProtKB-KW"/>
</dbReference>
<dbReference type="PANTHER" id="PTHR37984">
    <property type="entry name" value="PROTEIN CBG26694"/>
    <property type="match status" value="1"/>
</dbReference>
<dbReference type="GO" id="GO:0004523">
    <property type="term" value="F:RNA-DNA hybrid ribonuclease activity"/>
    <property type="evidence" value="ECO:0007669"/>
    <property type="project" value="UniProtKB-EC"/>
</dbReference>
<dbReference type="InterPro" id="IPR012337">
    <property type="entry name" value="RNaseH-like_sf"/>
</dbReference>
<feature type="domain" description="Integrase catalytic" evidence="15">
    <location>
        <begin position="1571"/>
        <end position="1725"/>
    </location>
</feature>
<evidence type="ECO:0000256" key="4">
    <source>
        <dbReference type="ARBA" id="ARBA00022695"/>
    </source>
</evidence>
<dbReference type="InterPro" id="IPR001584">
    <property type="entry name" value="Integrase_cat-core"/>
</dbReference>
<dbReference type="InterPro" id="IPR001878">
    <property type="entry name" value="Znf_CCHC"/>
</dbReference>
<dbReference type="GO" id="GO:0015074">
    <property type="term" value="P:DNA integration"/>
    <property type="evidence" value="ECO:0007669"/>
    <property type="project" value="InterPro"/>
</dbReference>
<dbReference type="Proteomes" id="UP000290572">
    <property type="component" value="Unassembled WGS sequence"/>
</dbReference>
<dbReference type="EMBL" id="QBIY01005601">
    <property type="protein sequence ID" value="RXN37622.1"/>
    <property type="molecule type" value="Genomic_DNA"/>
</dbReference>
<keyword evidence="7" id="KW-0378">Hydrolase</keyword>
<dbReference type="InterPro" id="IPR050951">
    <property type="entry name" value="Retrovirus_Pol_polyprotein"/>
</dbReference>
<dbReference type="CDD" id="cd01647">
    <property type="entry name" value="RT_LTR"/>
    <property type="match status" value="1"/>
</dbReference>
<evidence type="ECO:0000256" key="1">
    <source>
        <dbReference type="ARBA" id="ARBA00010879"/>
    </source>
</evidence>
<evidence type="ECO:0000259" key="15">
    <source>
        <dbReference type="PROSITE" id="PS50994"/>
    </source>
</evidence>
<keyword evidence="6" id="KW-0255">Endonuclease</keyword>
<dbReference type="GO" id="GO:0006508">
    <property type="term" value="P:proteolysis"/>
    <property type="evidence" value="ECO:0007669"/>
    <property type="project" value="InterPro"/>
</dbReference>
<sequence length="1878" mass="213755">MAKFSPPESFDFSHPELWPEWKQRFHRFRIATKLDKESGEVQVCTLLYSLGKEAEHIVSTFVYAAEGDENRYDIVLDKLDNYFVPKVNVIHERARFHQRVQKQGKSVEEFIRSLHELAETCAFGEVKGENIRDRLVIGVLDKDLSQRLQMMSDLSLERACRHARQSEQIKSHVSEQSGTSALNEVVRTKHSTSFRPKGAFRPDRMGEKRVQKPNNQRYSHSNDSAMGKCMRCGKQHPKTANCPARRAECRKCGKRGHYAIVCRALHVSDVKVVHEQHEDSFFLGAITVKDSNDSWTVTLRIQDTDVQFKIDTGADISVISEQTYEALNMKPDLTSANAVLDCPGGKLRSAGRFETSTHYRGNKYCFTVFVITGQYVSNLLSREASAALGLVQRIDNVAHSPSASVGLLKTIPVRIKLKADAVPYAVTTARRVSVPLLPKVKAELERMVKGGVIEEITEPTEWCAPMVPVPRKSGQVRICVGLNRLNQAVERERYILPTLDDILPQMAGATMFSLLDAESGFWQIPLERESAKLTTFITPFGRYFFHRLPFGISSAPEIFQREMNNLLRDHEGTAAYMDDIIVYGETQEVHDRRLQRVLKTLSDAGLKLNEDKCLLRQTQLRFLGHVIDSHGVRPDKEKVAAIMNVLPPQKVTEVKRILGMVHYLGRYIPGLAEITRPLNDLLKAGTAWTWSHAQEQALIRITQLLSEAPILSFFDMNKPTIVSADASSYGLGGVLFQQHDGCLRPIAYCSRTLTDTEARYAQIEKECLSVVWACEKFSKYLYGLDSFVIHTDHKPLIPLINSKEIDMVPLSCQRLLIRLMKFNAKAEFVPGKLLVVADTLSRHPSPTPQLGSVELTDDITALEESTRAAWPMSRSRLCEVVESTQADSELQAVMRYVKQGWPKYPSQLPEYVKPYYAVRDMLSVCHDLLIYSDRIIIPSSMRAEVKRKLHEGHLGITKCRERAKQSVWWPGISKEIQVFTENCTYCQTQKPAQRREPLMTTPLPEAPWVRIAADICEVGKRNYLVVVDYFSRFIDIAYLPDMKTPVSPHLYAILTLHGVRSQRDKMAKFSPPESFDFSHPELWPEWKQRFHRFRIATKLDKESGEVQVCTLLYSLGKEAEHIVSTFVYAAEGDENRDHEGTAAYMDDIIVYGETQEVHDRRLQRVLKTLSDAGLKLNEDKCLLRQTQLRFLGHVIDSHGVRPDKEKVAAIMNVLPPQNVTEVKRILGMVHYLGRYIPGLAEITRPLNDLLKAGTAWTWSHAQEQALIRIKQLLSEAPILSFFDMNKPTIVSADASSYGLGGVLFQQHDGCLRPIAYCSRTLTDTEARYAQIEKECLSVVWACEKFSKYLYGLDSFVIHTDHKPLIPLINSKEIDMVPLRCQRLLIRLMKFNAKAEFVPGKLLVVADTLSRHPSPTPQLGSVELTDDITALEESTRAAWPMSRSRLCEVVESTQADSELQAVMRYVKQGWPKYPSQLPEYVKPYYAVRDMLSVCHDLLIYSDRIIIPSSMRAEVKRKLHEGHLGITKCRERAKQSVWWPGISKEIQVFTENCTYCQTQKPAQRREPLMTTPLPEAPWVRIAADICEVGKRNYLVVVDYFSRFIDIAYLPDMSGKTVTLRLSNMFARWGCPDTLVTDNGPQFSGQHFQNFAKAYGFRHVTTSPYFPQSNGEAERAVRTAKHILKQEDPFLALLAYRVTPIQATGYSPAQLMLGRQLRTPVPVLEKKLTPNWPDFSRVRASDNKAKSNYKLYYDRRHGCRPLPELKPGDPVVVKTDSENGWNKTATVVHEHNTPRSYIVRTEAGNLRRNRKHLRFFSSSSHRQAFEEKRSGDQEQTQSEQQQDVQVQNKEQDGSEQSKNVVTSRGRVIKQPGYLKDFIVST</sequence>
<dbReference type="InterPro" id="IPR036397">
    <property type="entry name" value="RNaseH_sf"/>
</dbReference>
<evidence type="ECO:0000313" key="17">
    <source>
        <dbReference type="Proteomes" id="UP000290572"/>
    </source>
</evidence>
<evidence type="ECO:0000256" key="5">
    <source>
        <dbReference type="ARBA" id="ARBA00022722"/>
    </source>
</evidence>
<dbReference type="InterPro" id="IPR041588">
    <property type="entry name" value="Integrase_H2C2"/>
</dbReference>
<dbReference type="Gene3D" id="3.10.10.10">
    <property type="entry name" value="HIV Type 1 Reverse Transcriptase, subunit A, domain 1"/>
    <property type="match status" value="1"/>
</dbReference>
<dbReference type="GO" id="GO:0008270">
    <property type="term" value="F:zinc ion binding"/>
    <property type="evidence" value="ECO:0007669"/>
    <property type="project" value="UniProtKB-KW"/>
</dbReference>
<evidence type="ECO:0000313" key="16">
    <source>
        <dbReference type="EMBL" id="RXN37622.1"/>
    </source>
</evidence>
<dbReference type="Gene3D" id="1.10.340.70">
    <property type="match status" value="2"/>
</dbReference>
<dbReference type="PROSITE" id="PS50175">
    <property type="entry name" value="ASP_PROT_RETROV"/>
    <property type="match status" value="1"/>
</dbReference>
<dbReference type="PROSITE" id="PS50158">
    <property type="entry name" value="ZF_CCHC"/>
    <property type="match status" value="1"/>
</dbReference>
<dbReference type="PROSITE" id="PS50994">
    <property type="entry name" value="INTEGRASE"/>
    <property type="match status" value="1"/>
</dbReference>
<dbReference type="InterPro" id="IPR000477">
    <property type="entry name" value="RT_dom"/>
</dbReference>
<dbReference type="InterPro" id="IPR043128">
    <property type="entry name" value="Rev_trsase/Diguanyl_cyclase"/>
</dbReference>
<keyword evidence="5" id="KW-0540">Nuclease</keyword>
<evidence type="ECO:0000259" key="13">
    <source>
        <dbReference type="PROSITE" id="PS50175"/>
    </source>
</evidence>
<dbReference type="FunFam" id="3.30.420.10:FF:000063">
    <property type="entry name" value="Retrovirus-related Pol polyprotein from transposon 297-like Protein"/>
    <property type="match status" value="1"/>
</dbReference>
<proteinExistence type="inferred from homology"/>
<dbReference type="STRING" id="84645.A0A498NZ93"/>
<protein>
    <recommendedName>
        <fullName evidence="9">Gypsy retrotransposon integrase-like protein 1</fullName>
        <ecNumber evidence="2">3.1.26.4</ecNumber>
    </recommendedName>
</protein>
<dbReference type="InterPro" id="IPR041577">
    <property type="entry name" value="RT_RNaseH_2"/>
</dbReference>
<evidence type="ECO:0000256" key="7">
    <source>
        <dbReference type="ARBA" id="ARBA00022801"/>
    </source>
</evidence>
<dbReference type="SUPFAM" id="SSF53098">
    <property type="entry name" value="Ribonuclease H-like"/>
    <property type="match status" value="1"/>
</dbReference>
<keyword evidence="10" id="KW-0862">Zinc</keyword>
<evidence type="ECO:0000256" key="6">
    <source>
        <dbReference type="ARBA" id="ARBA00022759"/>
    </source>
</evidence>
<dbReference type="FunFam" id="3.30.70.270:FF:000100">
    <property type="entry name" value="Uncharacterized protein"/>
    <property type="match status" value="1"/>
</dbReference>
<dbReference type="SUPFAM" id="SSF56672">
    <property type="entry name" value="DNA/RNA polymerases"/>
    <property type="match status" value="2"/>
</dbReference>
<dbReference type="Pfam" id="PF17921">
    <property type="entry name" value="Integrase_H2C2"/>
    <property type="match status" value="2"/>
</dbReference>
<evidence type="ECO:0000256" key="3">
    <source>
        <dbReference type="ARBA" id="ARBA00022679"/>
    </source>
</evidence>
<keyword evidence="3" id="KW-0808">Transferase</keyword>
<feature type="compositionally biased region" description="Basic and acidic residues" evidence="11">
    <location>
        <begin position="200"/>
        <end position="210"/>
    </location>
</feature>
<keyword evidence="17" id="KW-1185">Reference proteome</keyword>
<dbReference type="FunFam" id="3.10.20.370:FF:000001">
    <property type="entry name" value="Retrovirus-related Pol polyprotein from transposon 17.6-like protein"/>
    <property type="match status" value="2"/>
</dbReference>
<dbReference type="Gene3D" id="2.40.70.10">
    <property type="entry name" value="Acid Proteases"/>
    <property type="match status" value="1"/>
</dbReference>
<dbReference type="FunFam" id="1.10.340.70:FF:000003">
    <property type="entry name" value="Protein CBG25708"/>
    <property type="match status" value="2"/>
</dbReference>
<feature type="region of interest" description="Disordered" evidence="11">
    <location>
        <begin position="1811"/>
        <end position="1863"/>
    </location>
</feature>
<dbReference type="Gene3D" id="3.30.420.10">
    <property type="entry name" value="Ribonuclease H-like superfamily/Ribonuclease H"/>
    <property type="match status" value="1"/>
</dbReference>
<feature type="compositionally biased region" description="Basic and acidic residues" evidence="11">
    <location>
        <begin position="1820"/>
        <end position="1829"/>
    </location>
</feature>
<reference evidence="16 17" key="1">
    <citation type="submission" date="2018-03" db="EMBL/GenBank/DDBJ databases">
        <title>Draft genome sequence of Rohu Carp (Labeo rohita).</title>
        <authorList>
            <person name="Das P."/>
            <person name="Kushwaha B."/>
            <person name="Joshi C.G."/>
            <person name="Kumar D."/>
            <person name="Nagpure N.S."/>
            <person name="Sahoo L."/>
            <person name="Das S.P."/>
            <person name="Bit A."/>
            <person name="Patnaik S."/>
            <person name="Meher P.K."/>
            <person name="Jayasankar P."/>
            <person name="Koringa P.G."/>
            <person name="Patel N.V."/>
            <person name="Hinsu A.T."/>
            <person name="Kumar R."/>
            <person name="Pandey M."/>
            <person name="Agarwal S."/>
            <person name="Srivastava S."/>
            <person name="Singh M."/>
            <person name="Iquebal M.A."/>
            <person name="Jaiswal S."/>
            <person name="Angadi U.B."/>
            <person name="Kumar N."/>
            <person name="Raza M."/>
            <person name="Shah T.M."/>
            <person name="Rai A."/>
            <person name="Jena J.K."/>
        </authorList>
    </citation>
    <scope>NUCLEOTIDE SEQUENCE [LARGE SCALE GENOMIC DNA]</scope>
    <source>
        <strain evidence="16">DASCIFA01</strain>
        <tissue evidence="16">Testis</tissue>
    </source>
</reference>
<keyword evidence="10" id="KW-0479">Metal-binding</keyword>
<dbReference type="CDD" id="cd09274">
    <property type="entry name" value="RNase_HI_RT_Ty3"/>
    <property type="match status" value="2"/>
</dbReference>
<dbReference type="SUPFAM" id="SSF50630">
    <property type="entry name" value="Acid proteases"/>
    <property type="match status" value="1"/>
</dbReference>
<comment type="similarity">
    <text evidence="1">Belongs to the beta type-B retroviral polymerase family. HERV class-II K(HML-2) pol subfamily.</text>
</comment>
<evidence type="ECO:0000259" key="12">
    <source>
        <dbReference type="PROSITE" id="PS50158"/>
    </source>
</evidence>
<dbReference type="Pfam" id="PF00078">
    <property type="entry name" value="RVT_1"/>
    <property type="match status" value="2"/>
</dbReference>
<gene>
    <name evidence="16" type="ORF">ROHU_001880</name>
</gene>
<evidence type="ECO:0000256" key="2">
    <source>
        <dbReference type="ARBA" id="ARBA00012180"/>
    </source>
</evidence>
<keyword evidence="4" id="KW-0548">Nucleotidyltransferase</keyword>
<evidence type="ECO:0000256" key="10">
    <source>
        <dbReference type="PROSITE-ProRule" id="PRU00047"/>
    </source>
</evidence>